<sequence>MLGGVPRPKMQVVNFFSSCYEALKL</sequence>
<dbReference type="AlphaFoldDB" id="A0AAV0ISG3"/>
<dbReference type="Proteomes" id="UP001154282">
    <property type="component" value="Unassembled WGS sequence"/>
</dbReference>
<comment type="caution">
    <text evidence="1">The sequence shown here is derived from an EMBL/GenBank/DDBJ whole genome shotgun (WGS) entry which is preliminary data.</text>
</comment>
<name>A0AAV0ISG3_9ROSI</name>
<keyword evidence="2" id="KW-1185">Reference proteome</keyword>
<proteinExistence type="predicted"/>
<accession>A0AAV0ISG3</accession>
<evidence type="ECO:0000313" key="2">
    <source>
        <dbReference type="Proteomes" id="UP001154282"/>
    </source>
</evidence>
<evidence type="ECO:0000313" key="1">
    <source>
        <dbReference type="EMBL" id="CAI0400402.1"/>
    </source>
</evidence>
<gene>
    <name evidence="1" type="ORF">LITE_LOCUS10741</name>
</gene>
<dbReference type="EMBL" id="CAMGYJ010000004">
    <property type="protein sequence ID" value="CAI0400402.1"/>
    <property type="molecule type" value="Genomic_DNA"/>
</dbReference>
<organism evidence="1 2">
    <name type="scientific">Linum tenue</name>
    <dbReference type="NCBI Taxonomy" id="586396"/>
    <lineage>
        <taxon>Eukaryota</taxon>
        <taxon>Viridiplantae</taxon>
        <taxon>Streptophyta</taxon>
        <taxon>Embryophyta</taxon>
        <taxon>Tracheophyta</taxon>
        <taxon>Spermatophyta</taxon>
        <taxon>Magnoliopsida</taxon>
        <taxon>eudicotyledons</taxon>
        <taxon>Gunneridae</taxon>
        <taxon>Pentapetalae</taxon>
        <taxon>rosids</taxon>
        <taxon>fabids</taxon>
        <taxon>Malpighiales</taxon>
        <taxon>Linaceae</taxon>
        <taxon>Linum</taxon>
    </lineage>
</organism>
<reference evidence="1" key="1">
    <citation type="submission" date="2022-08" db="EMBL/GenBank/DDBJ databases">
        <authorList>
            <person name="Gutierrez-Valencia J."/>
        </authorList>
    </citation>
    <scope>NUCLEOTIDE SEQUENCE</scope>
</reference>
<protein>
    <submittedName>
        <fullName evidence="1">Uncharacterized protein</fullName>
    </submittedName>
</protein>